<dbReference type="EMBL" id="CAFBOS010000035">
    <property type="protein sequence ID" value="CAB4987717.1"/>
    <property type="molecule type" value="Genomic_DNA"/>
</dbReference>
<evidence type="ECO:0000259" key="1">
    <source>
        <dbReference type="Pfam" id="PF13577"/>
    </source>
</evidence>
<dbReference type="SUPFAM" id="SSF54427">
    <property type="entry name" value="NTF2-like"/>
    <property type="match status" value="1"/>
</dbReference>
<evidence type="ECO:0000313" key="5">
    <source>
        <dbReference type="EMBL" id="CAB4987717.1"/>
    </source>
</evidence>
<protein>
    <submittedName>
        <fullName evidence="4">Unannotated protein</fullName>
    </submittedName>
</protein>
<evidence type="ECO:0000313" key="3">
    <source>
        <dbReference type="EMBL" id="CAB4836846.1"/>
    </source>
</evidence>
<proteinExistence type="predicted"/>
<reference evidence="4" key="1">
    <citation type="submission" date="2020-05" db="EMBL/GenBank/DDBJ databases">
        <authorList>
            <person name="Chiriac C."/>
            <person name="Salcher M."/>
            <person name="Ghai R."/>
            <person name="Kavagutti S V."/>
        </authorList>
    </citation>
    <scope>NUCLEOTIDE SEQUENCE</scope>
</reference>
<dbReference type="AlphaFoldDB" id="A0A6J7IQE5"/>
<organism evidence="4">
    <name type="scientific">freshwater metagenome</name>
    <dbReference type="NCBI Taxonomy" id="449393"/>
    <lineage>
        <taxon>unclassified sequences</taxon>
        <taxon>metagenomes</taxon>
        <taxon>ecological metagenomes</taxon>
    </lineage>
</organism>
<dbReference type="EMBL" id="CAEZYR010000176">
    <property type="protein sequence ID" value="CAB4770120.1"/>
    <property type="molecule type" value="Genomic_DNA"/>
</dbReference>
<evidence type="ECO:0000313" key="2">
    <source>
        <dbReference type="EMBL" id="CAB4770120.1"/>
    </source>
</evidence>
<dbReference type="InterPro" id="IPR037401">
    <property type="entry name" value="SnoaL-like"/>
</dbReference>
<dbReference type="Pfam" id="PF13577">
    <property type="entry name" value="SnoaL_4"/>
    <property type="match status" value="1"/>
</dbReference>
<dbReference type="EMBL" id="CAFBMH010000151">
    <property type="protein sequence ID" value="CAB4932417.1"/>
    <property type="molecule type" value="Genomic_DNA"/>
</dbReference>
<sequence length="143" mass="15494">MHDRGDIENLMALYAEALDDARFADLGVLFAQGVVSIEGGPQDGSLARGETAVAALYSSIVALDDTGRANTRHFITNIFVTFDESSAVGRSYFAVSQQTADLALQIVACGAYHDTYQHVAGQWRFATRHIVCDQVGNLSQHML</sequence>
<dbReference type="Gene3D" id="3.10.450.50">
    <property type="match status" value="1"/>
</dbReference>
<dbReference type="EMBL" id="CAFABA010000247">
    <property type="protein sequence ID" value="CAB4836846.1"/>
    <property type="molecule type" value="Genomic_DNA"/>
</dbReference>
<gene>
    <name evidence="2" type="ORF">UFOPK2754_03047</name>
    <name evidence="3" type="ORF">UFOPK3139_03291</name>
    <name evidence="4" type="ORF">UFOPK3543_02738</name>
    <name evidence="5" type="ORF">UFOPK3967_00789</name>
</gene>
<name>A0A6J7IQE5_9ZZZZ</name>
<feature type="domain" description="SnoaL-like" evidence="1">
    <location>
        <begin position="2"/>
        <end position="129"/>
    </location>
</feature>
<accession>A0A6J7IQE5</accession>
<evidence type="ECO:0000313" key="4">
    <source>
        <dbReference type="EMBL" id="CAB4932417.1"/>
    </source>
</evidence>
<dbReference type="InterPro" id="IPR032710">
    <property type="entry name" value="NTF2-like_dom_sf"/>
</dbReference>